<dbReference type="PATRIC" id="fig|502800.11.peg.303"/>
<evidence type="ECO:0000256" key="1">
    <source>
        <dbReference type="ARBA" id="ARBA00007227"/>
    </source>
</evidence>
<sequence>MRVGISGFQPERLTQMREARGLSKINLGRLVERSPSTITKWENGSHSPDAEGLASLGKVLNCPVSWFTKVAYERENNPVFFRTLSATAKDLCKSSEVYMGWLQEISASLQEYLDYPNVNIPYLDVDDYRSIDDEAIERVASDCRKRWGLGIAPIQDLLLVMENAGVVCSRFEQGSVMMDGYSQWNEKENRPYVVLASDKNNYFRSRFDAAHELGHLVLHRYVKRLDSINFKPIEEQAHKFAACFMLPEEAFSAELPSFPSLENFVSLKSRWGMSAQSMILRARDLELISSIEYQRLYKSLSSRGWRKGEPLDDQRKPESVRLLPRCINLLLESTIFSKHGFLEFVNLARGDVEDLCSLPKGFLAESAVLSFESKIQLKNSVKTLPEIDHRTNVVDMFDRR</sequence>
<dbReference type="AlphaFoldDB" id="A0A0H3B7A1"/>
<name>A0A0H3B7A1_YERPY</name>
<comment type="similarity">
    <text evidence="1">Belongs to the short-chain fatty acyl-CoA assimilation regulator (ScfR) family.</text>
</comment>
<dbReference type="Gene3D" id="1.10.10.2910">
    <property type="match status" value="1"/>
</dbReference>
<dbReference type="CDD" id="cd00093">
    <property type="entry name" value="HTH_XRE"/>
    <property type="match status" value="1"/>
</dbReference>
<dbReference type="Pfam" id="PF13560">
    <property type="entry name" value="HTH_31"/>
    <property type="match status" value="1"/>
</dbReference>
<dbReference type="EMBL" id="CP000950">
    <property type="protein sequence ID" value="ACA70218.1"/>
    <property type="molecule type" value="Genomic_DNA"/>
</dbReference>
<feature type="domain" description="HTH cro/C1-type" evidence="2">
    <location>
        <begin position="13"/>
        <end position="67"/>
    </location>
</feature>
<dbReference type="GO" id="GO:0003677">
    <property type="term" value="F:DNA binding"/>
    <property type="evidence" value="ECO:0007669"/>
    <property type="project" value="InterPro"/>
</dbReference>
<dbReference type="Pfam" id="PF06114">
    <property type="entry name" value="Peptidase_M78"/>
    <property type="match status" value="1"/>
</dbReference>
<evidence type="ECO:0000259" key="2">
    <source>
        <dbReference type="PROSITE" id="PS50943"/>
    </source>
</evidence>
<reference evidence="3" key="1">
    <citation type="submission" date="2008-02" db="EMBL/GenBank/DDBJ databases">
        <title>Complete sequence of Yersinia pseudotuberculosis YPIII.</title>
        <authorList>
            <consortium name="US DOE Joint Genome Institute"/>
            <person name="Challacombe J.F."/>
            <person name="Bruce D."/>
            <person name="Detter J.C."/>
            <person name="Green L."/>
            <person name="Land M."/>
            <person name="Munk C."/>
            <person name="Lindler L.E."/>
            <person name="Nikolich M.P."/>
            <person name="Brettin T."/>
        </authorList>
    </citation>
    <scope>NUCLEOTIDE SEQUENCE</scope>
    <source>
        <strain evidence="3">YPIII</strain>
    </source>
</reference>
<protein>
    <recommendedName>
        <fullName evidence="2">HTH cro/C1-type domain-containing protein</fullName>
    </recommendedName>
</protein>
<dbReference type="PROSITE" id="PS50943">
    <property type="entry name" value="HTH_CROC1"/>
    <property type="match status" value="1"/>
</dbReference>
<dbReference type="InterPro" id="IPR010359">
    <property type="entry name" value="IrrE_HExxH"/>
</dbReference>
<accession>A0A0H3B7A1</accession>
<dbReference type="InterPro" id="IPR001387">
    <property type="entry name" value="Cro/C1-type_HTH"/>
</dbReference>
<dbReference type="PANTHER" id="PTHR43236:SF1">
    <property type="entry name" value="BLL7220 PROTEIN"/>
    <property type="match status" value="1"/>
</dbReference>
<organism evidence="3">
    <name type="scientific">Yersinia pseudotuberculosis serotype O:3 (strain YPIII)</name>
    <dbReference type="NCBI Taxonomy" id="502800"/>
    <lineage>
        <taxon>Bacteria</taxon>
        <taxon>Pseudomonadati</taxon>
        <taxon>Pseudomonadota</taxon>
        <taxon>Gammaproteobacteria</taxon>
        <taxon>Enterobacterales</taxon>
        <taxon>Yersiniaceae</taxon>
        <taxon>Yersinia</taxon>
    </lineage>
</organism>
<dbReference type="GeneID" id="49787773"/>
<gene>
    <name evidence="3" type="ordered locus">YPK_3955</name>
</gene>
<dbReference type="InterPro" id="IPR010982">
    <property type="entry name" value="Lambda_DNA-bd_dom_sf"/>
</dbReference>
<evidence type="ECO:0000313" key="3">
    <source>
        <dbReference type="EMBL" id="ACA70218.1"/>
    </source>
</evidence>
<dbReference type="InterPro" id="IPR052345">
    <property type="entry name" value="Rad_response_metalloprotease"/>
</dbReference>
<dbReference type="SMART" id="SM00530">
    <property type="entry name" value="HTH_XRE"/>
    <property type="match status" value="1"/>
</dbReference>
<dbReference type="SUPFAM" id="SSF47413">
    <property type="entry name" value="lambda repressor-like DNA-binding domains"/>
    <property type="match status" value="1"/>
</dbReference>
<dbReference type="PANTHER" id="PTHR43236">
    <property type="entry name" value="ANTITOXIN HIGA1"/>
    <property type="match status" value="1"/>
</dbReference>
<proteinExistence type="inferred from homology"/>
<dbReference type="Gene3D" id="1.10.260.40">
    <property type="entry name" value="lambda repressor-like DNA-binding domains"/>
    <property type="match status" value="1"/>
</dbReference>
<dbReference type="RefSeq" id="WP_011191536.1">
    <property type="nucleotide sequence ID" value="NZ_CP009792.1"/>
</dbReference>
<dbReference type="KEGG" id="ypy:YPK_3955"/>